<proteinExistence type="inferred from homology"/>
<dbReference type="EC" id="5.3.1.9" evidence="3"/>
<dbReference type="GO" id="GO:0004347">
    <property type="term" value="F:glucose-6-phosphate isomerase activity"/>
    <property type="evidence" value="ECO:0007669"/>
    <property type="project" value="UniProtKB-EC"/>
</dbReference>
<dbReference type="GO" id="GO:0048029">
    <property type="term" value="F:monosaccharide binding"/>
    <property type="evidence" value="ECO:0007669"/>
    <property type="project" value="TreeGrafter"/>
</dbReference>
<dbReference type="EMBL" id="UOEE01000087">
    <property type="protein sequence ID" value="VAV89350.1"/>
    <property type="molecule type" value="Genomic_DNA"/>
</dbReference>
<evidence type="ECO:0000256" key="4">
    <source>
        <dbReference type="ARBA" id="ARBA00022432"/>
    </source>
</evidence>
<accession>A0A3B0R821</accession>
<evidence type="ECO:0000256" key="3">
    <source>
        <dbReference type="ARBA" id="ARBA00011952"/>
    </source>
</evidence>
<comment type="catalytic activity">
    <reaction evidence="7">
        <text>alpha-D-glucose 6-phosphate = beta-D-fructose 6-phosphate</text>
        <dbReference type="Rhea" id="RHEA:11816"/>
        <dbReference type="ChEBI" id="CHEBI:57634"/>
        <dbReference type="ChEBI" id="CHEBI:58225"/>
        <dbReference type="EC" id="5.3.1.9"/>
    </reaction>
</comment>
<keyword evidence="4" id="KW-0312">Gluconeogenesis</keyword>
<dbReference type="InterPro" id="IPR001672">
    <property type="entry name" value="G6P_Isomerase"/>
</dbReference>
<comment type="pathway">
    <text evidence="1">Carbohydrate degradation; glycolysis; D-glyceraldehyde 3-phosphate and glycerone phosphate from D-glucose: step 2/4.</text>
</comment>
<dbReference type="GO" id="GO:0097367">
    <property type="term" value="F:carbohydrate derivative binding"/>
    <property type="evidence" value="ECO:0007669"/>
    <property type="project" value="InterPro"/>
</dbReference>
<dbReference type="HAMAP" id="MF_00473">
    <property type="entry name" value="G6P_isomerase"/>
    <property type="match status" value="1"/>
</dbReference>
<evidence type="ECO:0000256" key="1">
    <source>
        <dbReference type="ARBA" id="ARBA00004926"/>
    </source>
</evidence>
<evidence type="ECO:0000256" key="5">
    <source>
        <dbReference type="ARBA" id="ARBA00023152"/>
    </source>
</evidence>
<dbReference type="InterPro" id="IPR018189">
    <property type="entry name" value="Phosphoglucose_isomerase_CS"/>
</dbReference>
<dbReference type="GO" id="GO:0051156">
    <property type="term" value="P:glucose 6-phosphate metabolic process"/>
    <property type="evidence" value="ECO:0007669"/>
    <property type="project" value="TreeGrafter"/>
</dbReference>
<dbReference type="InterPro" id="IPR035482">
    <property type="entry name" value="SIS_PGI_2"/>
</dbReference>
<keyword evidence="6 8" id="KW-0413">Isomerase</keyword>
<dbReference type="InterPro" id="IPR023096">
    <property type="entry name" value="G6P_Isomerase_C"/>
</dbReference>
<dbReference type="GO" id="GO:0006096">
    <property type="term" value="P:glycolytic process"/>
    <property type="evidence" value="ECO:0007669"/>
    <property type="project" value="UniProtKB-UniPathway"/>
</dbReference>
<dbReference type="CDD" id="cd05015">
    <property type="entry name" value="SIS_PGI_1"/>
    <property type="match status" value="1"/>
</dbReference>
<evidence type="ECO:0000256" key="6">
    <source>
        <dbReference type="ARBA" id="ARBA00023235"/>
    </source>
</evidence>
<dbReference type="GO" id="GO:0005829">
    <property type="term" value="C:cytosol"/>
    <property type="evidence" value="ECO:0007669"/>
    <property type="project" value="TreeGrafter"/>
</dbReference>
<dbReference type="PRINTS" id="PR00662">
    <property type="entry name" value="G6PISOMERASE"/>
</dbReference>
<dbReference type="Gene3D" id="1.10.1390.10">
    <property type="match status" value="1"/>
</dbReference>
<gene>
    <name evidence="8" type="ORF">MNBD_ALPHA06-1766</name>
</gene>
<dbReference type="PROSITE" id="PS51463">
    <property type="entry name" value="P_GLUCOSE_ISOMERASE_3"/>
    <property type="match status" value="1"/>
</dbReference>
<dbReference type="InterPro" id="IPR035476">
    <property type="entry name" value="SIS_PGI_1"/>
</dbReference>
<dbReference type="NCBIfam" id="NF001211">
    <property type="entry name" value="PRK00179.1"/>
    <property type="match status" value="1"/>
</dbReference>
<evidence type="ECO:0000313" key="8">
    <source>
        <dbReference type="EMBL" id="VAV89350.1"/>
    </source>
</evidence>
<dbReference type="GO" id="GO:0006094">
    <property type="term" value="P:gluconeogenesis"/>
    <property type="evidence" value="ECO:0007669"/>
    <property type="project" value="UniProtKB-KW"/>
</dbReference>
<comment type="similarity">
    <text evidence="2">Belongs to the GPI family.</text>
</comment>
<dbReference type="InterPro" id="IPR046348">
    <property type="entry name" value="SIS_dom_sf"/>
</dbReference>
<dbReference type="Gene3D" id="3.40.50.10490">
    <property type="entry name" value="Glucose-6-phosphate isomerase like protein, domain 1"/>
    <property type="match status" value="2"/>
</dbReference>
<dbReference type="PANTHER" id="PTHR11469">
    <property type="entry name" value="GLUCOSE-6-PHOSPHATE ISOMERASE"/>
    <property type="match status" value="1"/>
</dbReference>
<dbReference type="Pfam" id="PF00342">
    <property type="entry name" value="PGI"/>
    <property type="match status" value="1"/>
</dbReference>
<evidence type="ECO:0000256" key="2">
    <source>
        <dbReference type="ARBA" id="ARBA00006604"/>
    </source>
</evidence>
<keyword evidence="5" id="KW-0324">Glycolysis</keyword>
<dbReference type="CDD" id="cd05016">
    <property type="entry name" value="SIS_PGI_2"/>
    <property type="match status" value="1"/>
</dbReference>
<dbReference type="AlphaFoldDB" id="A0A3B0R821"/>
<name>A0A3B0R821_9ZZZZ</name>
<evidence type="ECO:0000256" key="7">
    <source>
        <dbReference type="ARBA" id="ARBA00029321"/>
    </source>
</evidence>
<reference evidence="8" key="1">
    <citation type="submission" date="2018-06" db="EMBL/GenBank/DDBJ databases">
        <authorList>
            <person name="Zhirakovskaya E."/>
        </authorList>
    </citation>
    <scope>NUCLEOTIDE SEQUENCE</scope>
</reference>
<organism evidence="8">
    <name type="scientific">hydrothermal vent metagenome</name>
    <dbReference type="NCBI Taxonomy" id="652676"/>
    <lineage>
        <taxon>unclassified sequences</taxon>
        <taxon>metagenomes</taxon>
        <taxon>ecological metagenomes</taxon>
    </lineage>
</organism>
<dbReference type="PANTHER" id="PTHR11469:SF1">
    <property type="entry name" value="GLUCOSE-6-PHOSPHATE ISOMERASE"/>
    <property type="match status" value="1"/>
</dbReference>
<dbReference type="PROSITE" id="PS00765">
    <property type="entry name" value="P_GLUCOSE_ISOMERASE_1"/>
    <property type="match status" value="1"/>
</dbReference>
<dbReference type="UniPathway" id="UPA00109">
    <property type="reaction ID" value="UER00181"/>
</dbReference>
<sequence>MNEYDTLAALAKACKRIENTNLTAMFQDDAQRVAKFSHTAAGLHFDFSRTKLDAGTLELLIQFAEIRGIEGFIKRMRQGEKVNRSEGRAAGHMALRATPAQNQKWLGAKQADEIEAAKQQMIAFSRDVAEGNITGAGGRRISHIVHIGIGGSELGPKLVARSLHRAKATNVDVRFVANIDAAEINDALHGLDPAATLVFVVSKTFSTTETLANAEVARSWLAQHLGEDAVAGQMCAVTAHPDRAAQFGIAEQQIFEFSEWVGGRFSLWSTVGLSLASSLGETAWNDLLAGAGAMDRHLLQTPFAQNVPVISALINFWNLNFLSYRERAIIPYATRLALLPSWAQQLVMESNGKQVKTDNSPAEFIAAPVIFGDAGTNSQHAFFQALYQGPNPVPVDFIGIIADMEHNPAQHKTLLANMLGQASALMNGKTDTQNPQKSFSGDRPSTTILMDELSPFALGALLAFYEHETVVLAQLCQINPFDQWGVELGKQLAKQVEARMDGTTATTQDAATEAAINIINTGTTNNE</sequence>
<protein>
    <recommendedName>
        <fullName evidence="3">glucose-6-phosphate isomerase</fullName>
        <ecNumber evidence="3">5.3.1.9</ecNumber>
    </recommendedName>
</protein>
<dbReference type="SUPFAM" id="SSF53697">
    <property type="entry name" value="SIS domain"/>
    <property type="match status" value="1"/>
</dbReference>